<keyword evidence="5" id="KW-1185">Reference proteome</keyword>
<dbReference type="OrthoDB" id="9797882at2"/>
<dbReference type="InterPro" id="IPR001910">
    <property type="entry name" value="Inosine/uridine_hydrolase_dom"/>
</dbReference>
<dbReference type="GO" id="GO:0006152">
    <property type="term" value="P:purine nucleoside catabolic process"/>
    <property type="evidence" value="ECO:0007669"/>
    <property type="project" value="TreeGrafter"/>
</dbReference>
<protein>
    <submittedName>
        <fullName evidence="4">Purine nucleosidase</fullName>
    </submittedName>
</protein>
<dbReference type="PANTHER" id="PTHR12304:SF4">
    <property type="entry name" value="URIDINE NUCLEOSIDASE"/>
    <property type="match status" value="1"/>
</dbReference>
<proteinExistence type="predicted"/>
<dbReference type="InterPro" id="IPR036452">
    <property type="entry name" value="Ribo_hydro-like"/>
</dbReference>
<dbReference type="CDD" id="cd00455">
    <property type="entry name" value="nuc_hydro"/>
    <property type="match status" value="1"/>
</dbReference>
<dbReference type="EMBL" id="VLKI01000003">
    <property type="protein sequence ID" value="TWH89337.1"/>
    <property type="molecule type" value="Genomic_DNA"/>
</dbReference>
<dbReference type="Pfam" id="PF01156">
    <property type="entry name" value="IU_nuc_hydro"/>
    <property type="match status" value="1"/>
</dbReference>
<dbReference type="SUPFAM" id="SSF53590">
    <property type="entry name" value="Nucleoside hydrolase"/>
    <property type="match status" value="1"/>
</dbReference>
<dbReference type="GeneID" id="65402982"/>
<keyword evidence="2" id="KW-0326">Glycosidase</keyword>
<keyword evidence="1" id="KW-0378">Hydrolase</keyword>
<dbReference type="Proteomes" id="UP000318667">
    <property type="component" value="Unassembled WGS sequence"/>
</dbReference>
<dbReference type="AlphaFoldDB" id="A0A562K1N2"/>
<gene>
    <name evidence="4" type="ORF">IQ19_01768</name>
</gene>
<evidence type="ECO:0000256" key="2">
    <source>
        <dbReference type="ARBA" id="ARBA00023295"/>
    </source>
</evidence>
<accession>A0A562K1N2</accession>
<dbReference type="InterPro" id="IPR023186">
    <property type="entry name" value="IUNH"/>
</dbReference>
<comment type="caution">
    <text evidence="4">The sequence shown here is derived from an EMBL/GenBank/DDBJ whole genome shotgun (WGS) entry which is preliminary data.</text>
</comment>
<sequence>MHNVLMFVDSGVDDSLALMYALQHPDINVVGVVSAYGNITKEQSINNTAYLLKLAGREDIPVIAGASGPLSGETAVFYPEIHGEEGLGPIQPPEDFEGLDVFDINKVIQIVNEYKNNLVIVGLGRQTDLALPLILYGKDAYKNVNALYLMGGAFLVPGNVTAEAEANFYADPIAANSVLEKAKNIYLFPLNVTNKAVIRPETINFVANNTQSPFKELIKPAYDYYYEAYKKLVPGIEGAPLHDVLVLSVLTNPDMVKYIPRRVTVELFGRAKGKSIADFRPKPEEEPPETLDNIAIELDVERFVMDFMEVFLFQTNTNNKSL</sequence>
<organism evidence="4 5">
    <name type="scientific">Cytobacillus oceanisediminis</name>
    <dbReference type="NCBI Taxonomy" id="665099"/>
    <lineage>
        <taxon>Bacteria</taxon>
        <taxon>Bacillati</taxon>
        <taxon>Bacillota</taxon>
        <taxon>Bacilli</taxon>
        <taxon>Bacillales</taxon>
        <taxon>Bacillaceae</taxon>
        <taxon>Cytobacillus</taxon>
    </lineage>
</organism>
<evidence type="ECO:0000313" key="5">
    <source>
        <dbReference type="Proteomes" id="UP000318667"/>
    </source>
</evidence>
<name>A0A562K1N2_9BACI</name>
<evidence type="ECO:0000259" key="3">
    <source>
        <dbReference type="Pfam" id="PF01156"/>
    </source>
</evidence>
<dbReference type="GO" id="GO:0008477">
    <property type="term" value="F:purine nucleosidase activity"/>
    <property type="evidence" value="ECO:0007669"/>
    <property type="project" value="TreeGrafter"/>
</dbReference>
<evidence type="ECO:0000256" key="1">
    <source>
        <dbReference type="ARBA" id="ARBA00022801"/>
    </source>
</evidence>
<reference evidence="4 5" key="1">
    <citation type="journal article" date="2015" name="Stand. Genomic Sci.">
        <title>Genomic Encyclopedia of Bacterial and Archaeal Type Strains, Phase III: the genomes of soil and plant-associated and newly described type strains.</title>
        <authorList>
            <person name="Whitman W.B."/>
            <person name="Woyke T."/>
            <person name="Klenk H.P."/>
            <person name="Zhou Y."/>
            <person name="Lilburn T.G."/>
            <person name="Beck B.J."/>
            <person name="De Vos P."/>
            <person name="Vandamme P."/>
            <person name="Eisen J.A."/>
            <person name="Garrity G."/>
            <person name="Hugenholtz P."/>
            <person name="Kyrpides N.C."/>
        </authorList>
    </citation>
    <scope>NUCLEOTIDE SEQUENCE [LARGE SCALE GENOMIC DNA]</scope>
    <source>
        <strain evidence="4 5">CGMCC 1.10115</strain>
    </source>
</reference>
<dbReference type="PANTHER" id="PTHR12304">
    <property type="entry name" value="INOSINE-URIDINE PREFERRING NUCLEOSIDE HYDROLASE"/>
    <property type="match status" value="1"/>
</dbReference>
<dbReference type="GO" id="GO:0005829">
    <property type="term" value="C:cytosol"/>
    <property type="evidence" value="ECO:0007669"/>
    <property type="project" value="TreeGrafter"/>
</dbReference>
<dbReference type="Gene3D" id="3.90.245.10">
    <property type="entry name" value="Ribonucleoside hydrolase-like"/>
    <property type="match status" value="1"/>
</dbReference>
<dbReference type="RefSeq" id="WP_144541936.1">
    <property type="nucleotide sequence ID" value="NZ_CBCSDC010000006.1"/>
</dbReference>
<feature type="domain" description="Inosine/uridine-preferring nucleoside hydrolase" evidence="3">
    <location>
        <begin position="4"/>
        <end position="304"/>
    </location>
</feature>
<evidence type="ECO:0000313" key="4">
    <source>
        <dbReference type="EMBL" id="TWH89337.1"/>
    </source>
</evidence>